<organism evidence="5 6">
    <name type="scientific">Faecalibacterium prausnitzii</name>
    <dbReference type="NCBI Taxonomy" id="853"/>
    <lineage>
        <taxon>Bacteria</taxon>
        <taxon>Bacillati</taxon>
        <taxon>Bacillota</taxon>
        <taxon>Clostridia</taxon>
        <taxon>Eubacteriales</taxon>
        <taxon>Oscillospiraceae</taxon>
        <taxon>Faecalibacterium</taxon>
    </lineage>
</organism>
<feature type="signal peptide" evidence="3">
    <location>
        <begin position="1"/>
        <end position="28"/>
    </location>
</feature>
<keyword evidence="2" id="KW-1133">Transmembrane helix</keyword>
<dbReference type="AlphaFoldDB" id="A0A2A7ARN8"/>
<feature type="region of interest" description="Disordered" evidence="1">
    <location>
        <begin position="67"/>
        <end position="88"/>
    </location>
</feature>
<feature type="domain" description="BIG2" evidence="4">
    <location>
        <begin position="53"/>
        <end position="133"/>
    </location>
</feature>
<feature type="chain" id="PRO_5012202185" description="BIG2 domain-containing protein" evidence="3">
    <location>
        <begin position="29"/>
        <end position="339"/>
    </location>
</feature>
<feature type="domain" description="BIG2" evidence="4">
    <location>
        <begin position="136"/>
        <end position="215"/>
    </location>
</feature>
<sequence>MKLKNVLKYGVAAAALSMVLLCAPAAYAEGPEAEAAPADPAVAAESVEDENALFTGMHLSQSSMTLTVRSNNQNPSSSLSVRRTDEEYSSVRWTSSNGSVASVDSYGTVTARGVGYATITATTNKGESATCRVTVERATAELDHSYLSLNITYDNAHPTSQLNLQDSYYGSSYERWSSSNTNVVTVSDGGMVTAQGVGTATVTARTSNGESASCRVTVSNSVGDVSVSQTVLLMPDVGSVQQLSATIAAAGGEGMARTWVSMNPAVATVSESGYVTAVGNGETKIIVSSPDGKYAECTCYVGDAARQYQSQQQMQAALGVVVLVVVAGVIILVMMGGAA</sequence>
<evidence type="ECO:0000256" key="2">
    <source>
        <dbReference type="SAM" id="Phobius"/>
    </source>
</evidence>
<keyword evidence="3" id="KW-0732">Signal</keyword>
<evidence type="ECO:0000256" key="1">
    <source>
        <dbReference type="SAM" id="MobiDB-lite"/>
    </source>
</evidence>
<evidence type="ECO:0000259" key="4">
    <source>
        <dbReference type="SMART" id="SM00635"/>
    </source>
</evidence>
<dbReference type="PANTHER" id="PTHR23019:SF0">
    <property type="entry name" value="NUCLEAR PORE MEMBRANE GLYCOPROTEIN 210"/>
    <property type="match status" value="1"/>
</dbReference>
<dbReference type="InterPro" id="IPR003343">
    <property type="entry name" value="Big_2"/>
</dbReference>
<dbReference type="SMART" id="SM00635">
    <property type="entry name" value="BID_2"/>
    <property type="match status" value="3"/>
</dbReference>
<dbReference type="Proteomes" id="UP000220005">
    <property type="component" value="Unassembled WGS sequence"/>
</dbReference>
<dbReference type="SUPFAM" id="SSF49373">
    <property type="entry name" value="Invasin/intimin cell-adhesion fragments"/>
    <property type="match status" value="3"/>
</dbReference>
<dbReference type="PANTHER" id="PTHR23019">
    <property type="entry name" value="NUCLEAR PORE MEMBRANE GLYCOPROTEIN GP210-RELATED"/>
    <property type="match status" value="1"/>
</dbReference>
<keyword evidence="2" id="KW-0472">Membrane</keyword>
<accession>A0A2A7ARN8</accession>
<dbReference type="Gene3D" id="2.60.40.1080">
    <property type="match status" value="3"/>
</dbReference>
<gene>
    <name evidence="5" type="ORF">CGS58_06565</name>
</gene>
<comment type="caution">
    <text evidence="5">The sequence shown here is derived from an EMBL/GenBank/DDBJ whole genome shotgun (WGS) entry which is preliminary data.</text>
</comment>
<dbReference type="InterPro" id="IPR008964">
    <property type="entry name" value="Invasin/intimin_cell_adhesion"/>
</dbReference>
<dbReference type="Pfam" id="PF02368">
    <property type="entry name" value="Big_2"/>
    <property type="match status" value="3"/>
</dbReference>
<evidence type="ECO:0000313" key="6">
    <source>
        <dbReference type="Proteomes" id="UP000220005"/>
    </source>
</evidence>
<proteinExistence type="predicted"/>
<evidence type="ECO:0000313" key="5">
    <source>
        <dbReference type="EMBL" id="PDX81733.1"/>
    </source>
</evidence>
<feature type="domain" description="BIG2" evidence="4">
    <location>
        <begin position="221"/>
        <end position="298"/>
    </location>
</feature>
<feature type="compositionally biased region" description="Polar residues" evidence="1">
    <location>
        <begin position="67"/>
        <end position="81"/>
    </location>
</feature>
<protein>
    <recommendedName>
        <fullName evidence="4">BIG2 domain-containing protein</fullName>
    </recommendedName>
</protein>
<feature type="transmembrane region" description="Helical" evidence="2">
    <location>
        <begin position="316"/>
        <end position="338"/>
    </location>
</feature>
<name>A0A2A7ARN8_9FIRM</name>
<keyword evidence="2" id="KW-0812">Transmembrane</keyword>
<reference evidence="5 6" key="1">
    <citation type="journal article" date="2017" name="Front. Microbiol.">
        <title>New Insights into the Diversity of the Genus Faecalibacterium.</title>
        <authorList>
            <person name="Benevides L."/>
            <person name="Burman S."/>
            <person name="Martin R."/>
            <person name="Robert V."/>
            <person name="Thomas M."/>
            <person name="Miquel S."/>
            <person name="Chain F."/>
            <person name="Sokol H."/>
            <person name="Bermudez-Humaran L.G."/>
            <person name="Morrison M."/>
            <person name="Langella P."/>
            <person name="Azevedo V.A."/>
            <person name="Chatel J.M."/>
            <person name="Soares S."/>
        </authorList>
    </citation>
    <scope>NUCLEOTIDE SEQUENCE [LARGE SCALE GENOMIC DNA]</scope>
    <source>
        <strain evidence="5 6">CNCM I 4575</strain>
    </source>
</reference>
<dbReference type="RefSeq" id="WP_097839371.1">
    <property type="nucleotide sequence ID" value="NZ_NMTY01000012.1"/>
</dbReference>
<evidence type="ECO:0000256" key="3">
    <source>
        <dbReference type="SAM" id="SignalP"/>
    </source>
</evidence>
<dbReference type="EMBL" id="NMTY01000012">
    <property type="protein sequence ID" value="PDX81733.1"/>
    <property type="molecule type" value="Genomic_DNA"/>
</dbReference>
<dbReference type="InterPro" id="IPR045197">
    <property type="entry name" value="NUP210-like"/>
</dbReference>